<gene>
    <name evidence="3" type="ORF">GSPATT00000139001</name>
    <name evidence="2" type="ORF">PTMB.355</name>
</gene>
<dbReference type="KEGG" id="ptm:PTMB.355"/>
<dbReference type="GeneID" id="79574172"/>
<dbReference type="KEGG" id="ptm:GSPATT00000139001"/>
<protein>
    <submittedName>
        <fullName evidence="3">Chromosome undetermined scaffold_1, whole genome shotgun sequence</fullName>
    </submittedName>
</protein>
<keyword evidence="4" id="KW-1185">Reference proteome</keyword>
<dbReference type="HOGENOM" id="CLU_1900249_0_0_1"/>
<dbReference type="RefSeq" id="XP_001423102.1">
    <property type="nucleotide sequence ID" value="XM_001423065.1"/>
</dbReference>
<dbReference type="GeneID" id="5008886"/>
<dbReference type="AlphaFoldDB" id="Q6BFL8"/>
<keyword evidence="1" id="KW-0812">Transmembrane</keyword>
<dbReference type="EMBL" id="CR548612">
    <property type="protein sequence ID" value="CAH03552.1"/>
    <property type="molecule type" value="Genomic_DNA"/>
</dbReference>
<accession>Q6BFL8</accession>
<dbReference type="RefSeq" id="XP_001347179.1">
    <property type="nucleotide sequence ID" value="XM_001347143.1"/>
</dbReference>
<reference evidence="2 4" key="1">
    <citation type="journal article" date="2004" name="Curr. Biol.">
        <title>High coding density on the largest Paramecium tetraurelia somatic chromosome.</title>
        <authorList>
            <person name="Zagulski M."/>
            <person name="Nowak J.K."/>
            <person name="Le Mouel A."/>
            <person name="Nowacki M."/>
            <person name="Migdalski A."/>
            <person name="Gromadka R."/>
            <person name="Noel B."/>
            <person name="Blanc I."/>
            <person name="Dessen P."/>
            <person name="Wincker P."/>
            <person name="Keller A.M."/>
            <person name="Cohen J."/>
            <person name="Meyer E."/>
            <person name="Sperling L."/>
        </authorList>
    </citation>
    <scope>NUCLEOTIDE SEQUENCE [LARGE SCALE GENOMIC DNA]</scope>
    <source>
        <strain evidence="2 4">Stock d4-2</strain>
    </source>
</reference>
<evidence type="ECO:0000256" key="1">
    <source>
        <dbReference type="SAM" id="Phobius"/>
    </source>
</evidence>
<evidence type="ECO:0000313" key="3">
    <source>
        <dbReference type="EMBL" id="CAK55704.1"/>
    </source>
</evidence>
<name>Q6BFL8_PARTE</name>
<proteinExistence type="predicted"/>
<keyword evidence="1" id="KW-1133">Transmembrane helix</keyword>
<evidence type="ECO:0000313" key="2">
    <source>
        <dbReference type="EMBL" id="CAH03552.1"/>
    </source>
</evidence>
<keyword evidence="1" id="KW-0472">Membrane</keyword>
<reference evidence="3" key="3">
    <citation type="submission" date="2006-03" db="EMBL/GenBank/DDBJ databases">
        <authorList>
            <consortium name="Genoscope"/>
        </authorList>
    </citation>
    <scope>NUCLEOTIDE SEQUENCE</scope>
    <source>
        <strain evidence="3">Stock d4-2</strain>
    </source>
</reference>
<dbReference type="Proteomes" id="UP000000600">
    <property type="component" value="Unassembled WGS sequence"/>
</dbReference>
<evidence type="ECO:0000313" key="4">
    <source>
        <dbReference type="Proteomes" id="UP000000600"/>
    </source>
</evidence>
<feature type="transmembrane region" description="Helical" evidence="1">
    <location>
        <begin position="85"/>
        <end position="109"/>
    </location>
</feature>
<dbReference type="InParanoid" id="Q6BFL8"/>
<organism evidence="2 4">
    <name type="scientific">Paramecium tetraurelia</name>
    <dbReference type="NCBI Taxonomy" id="5888"/>
    <lineage>
        <taxon>Eukaryota</taxon>
        <taxon>Sar</taxon>
        <taxon>Alveolata</taxon>
        <taxon>Ciliophora</taxon>
        <taxon>Intramacronucleata</taxon>
        <taxon>Oligohymenophorea</taxon>
        <taxon>Peniculida</taxon>
        <taxon>Parameciidae</taxon>
        <taxon>Paramecium</taxon>
    </lineage>
</organism>
<dbReference type="EMBL" id="CT867985">
    <property type="protein sequence ID" value="CAK55704.1"/>
    <property type="molecule type" value="Genomic_DNA"/>
</dbReference>
<reference evidence="3 4" key="2">
    <citation type="journal article" date="2006" name="Nature">
        <title>Global trends of whole-genome duplications revealed by the ciliate Paramecium tetraurelia.</title>
        <authorList>
            <consortium name="Genoscope"/>
            <person name="Aury J.-M."/>
            <person name="Jaillon O."/>
            <person name="Duret L."/>
            <person name="Noel B."/>
            <person name="Jubin C."/>
            <person name="Porcel B.M."/>
            <person name="Segurens B."/>
            <person name="Daubin V."/>
            <person name="Anthouard V."/>
            <person name="Aiach N."/>
            <person name="Arnaiz O."/>
            <person name="Billaut A."/>
            <person name="Beisson J."/>
            <person name="Blanc I."/>
            <person name="Bouhouche K."/>
            <person name="Camara F."/>
            <person name="Duharcourt S."/>
            <person name="Guigo R."/>
            <person name="Gogendeau D."/>
            <person name="Katinka M."/>
            <person name="Keller A.-M."/>
            <person name="Kissmehl R."/>
            <person name="Klotz C."/>
            <person name="Koll F."/>
            <person name="Le Moue A."/>
            <person name="Lepere C."/>
            <person name="Malinsky S."/>
            <person name="Nowacki M."/>
            <person name="Nowak J.K."/>
            <person name="Plattner H."/>
            <person name="Poulain J."/>
            <person name="Ruiz F."/>
            <person name="Serrano V."/>
            <person name="Zagulski M."/>
            <person name="Dessen P."/>
            <person name="Betermier M."/>
            <person name="Weissenbach J."/>
            <person name="Scarpelli C."/>
            <person name="Schachter V."/>
            <person name="Sperling L."/>
            <person name="Meyer E."/>
            <person name="Cohen J."/>
            <person name="Wincker P."/>
        </authorList>
    </citation>
    <scope>NUCLEOTIDE SEQUENCE [LARGE SCALE GENOMIC DNA]</scope>
    <source>
        <strain evidence="3 4">Stock d4-2</strain>
    </source>
</reference>
<sequence>MKQVLMSIHNNDLVKRSQNESLNITQKNKEDYSQKMIDHSNIHHSSFFLQMEFCSLNSILKCQTRNYVDYLSEIFLEYLFLMSKVVQLITFLTGMAVIKVIQIVILILYEISYISKVEFLCVFQQRILANTILE</sequence>
<reference evidence="2" key="4">
    <citation type="submission" date="2006-11" db="EMBL/GenBank/DDBJ databases">
        <title>Paramecium megabase sequencing project.</title>
        <authorList>
            <person name="Nowak J.K."/>
            <person name="Migdalski A."/>
            <person name="Gromadka R."/>
            <person name="Zagulski M."/>
        </authorList>
    </citation>
    <scope>NUCLEOTIDE SEQUENCE</scope>
    <source>
        <strain evidence="2">Stock d4-2</strain>
    </source>
</reference>